<keyword evidence="1 2" id="KW-0819">tRNA processing</keyword>
<dbReference type="Proteomes" id="UP000823982">
    <property type="component" value="Unassembled WGS sequence"/>
</dbReference>
<gene>
    <name evidence="2" type="primary">tmcAL</name>
    <name evidence="3" type="ORF">IAD01_01830</name>
</gene>
<comment type="similarity">
    <text evidence="2">Belongs to the TmcAL family.</text>
</comment>
<keyword evidence="2" id="KW-0436">Ligase</keyword>
<dbReference type="GO" id="GO:0016879">
    <property type="term" value="F:ligase activity, forming carbon-nitrogen bonds"/>
    <property type="evidence" value="ECO:0007669"/>
    <property type="project" value="UniProtKB-UniRule"/>
</dbReference>
<feature type="binding site" evidence="2">
    <location>
        <position position="181"/>
    </location>
    <ligand>
        <name>ATP</name>
        <dbReference type="ChEBI" id="CHEBI:30616"/>
    </ligand>
</feature>
<dbReference type="GO" id="GO:0000049">
    <property type="term" value="F:tRNA binding"/>
    <property type="evidence" value="ECO:0007669"/>
    <property type="project" value="UniProtKB-KW"/>
</dbReference>
<sequence>MTESTNIKAAGIIAEYNPFHSGHAYQIAKTREAGYTHIVVVMSANVVQRGDIAILDAHTRARAAIAGGANLVMELPAPWSCSSAPDFARAGVSILKRLGVVSAISFGSECGDLQKLKACADAVENIDYSMLRRLMASGMTYPQAIERLTDNKLLSGANDTLAVEYIRAAKGSGLSAIAIKRTVRHDSPISEGCEHISASALRELMRGGNEGARLGYGFDAGEVASIENAAGEILFKLAGMSEQELMRAPYMSDGVAQRICRAAGRAASLTELYDEVKTRHITHARMRRAVILAALGVTSDEMAAAPPYARILAADAKGAQLLAACKDGAGIPFSSSLAKLAIASPQAKRTAFLCEYSSWLRDSASKKGLAGRVPQASRKFELTKI</sequence>
<feature type="binding site" evidence="2">
    <location>
        <position position="107"/>
    </location>
    <ligand>
        <name>ATP</name>
        <dbReference type="ChEBI" id="CHEBI:30616"/>
    </ligand>
</feature>
<reference evidence="3" key="2">
    <citation type="journal article" date="2021" name="PeerJ">
        <title>Extensive microbial diversity within the chicken gut microbiome revealed by metagenomics and culture.</title>
        <authorList>
            <person name="Gilroy R."/>
            <person name="Ravi A."/>
            <person name="Getino M."/>
            <person name="Pursley I."/>
            <person name="Horton D.L."/>
            <person name="Alikhan N.F."/>
            <person name="Baker D."/>
            <person name="Gharbi K."/>
            <person name="Hall N."/>
            <person name="Watson M."/>
            <person name="Adriaenssens E.M."/>
            <person name="Foster-Nyarko E."/>
            <person name="Jarju S."/>
            <person name="Secka A."/>
            <person name="Antonio M."/>
            <person name="Oren A."/>
            <person name="Chaudhuri R.R."/>
            <person name="La Ragione R."/>
            <person name="Hildebrand F."/>
            <person name="Pallen M.J."/>
        </authorList>
    </citation>
    <scope>NUCLEOTIDE SEQUENCE</scope>
    <source>
        <strain evidence="3">CHK157-1446</strain>
    </source>
</reference>
<feature type="binding site" evidence="2">
    <location>
        <begin position="13"/>
        <end position="26"/>
    </location>
    <ligand>
        <name>ATP</name>
        <dbReference type="ChEBI" id="CHEBI:30616"/>
    </ligand>
</feature>
<dbReference type="EMBL" id="DVIR01000012">
    <property type="protein sequence ID" value="HIS24127.1"/>
    <property type="molecule type" value="Genomic_DNA"/>
</dbReference>
<dbReference type="AlphaFoldDB" id="A0A9D1ENE0"/>
<keyword evidence="2" id="KW-0820">tRNA-binding</keyword>
<proteinExistence type="inferred from homology"/>
<dbReference type="GO" id="GO:0005524">
    <property type="term" value="F:ATP binding"/>
    <property type="evidence" value="ECO:0007669"/>
    <property type="project" value="UniProtKB-KW"/>
</dbReference>
<keyword evidence="2" id="KW-0067">ATP-binding</keyword>
<comment type="subcellular location">
    <subcellularLocation>
        <location evidence="2">Cytoplasm</location>
    </subcellularLocation>
</comment>
<dbReference type="Pfam" id="PF05636">
    <property type="entry name" value="HIGH_NTase1"/>
    <property type="match status" value="1"/>
</dbReference>
<dbReference type="PANTHER" id="PTHR37825:SF1">
    <property type="entry name" value="TRNA(MET) CYTIDINE ACETATE LIGASE"/>
    <property type="match status" value="1"/>
</dbReference>
<comment type="catalytic activity">
    <reaction evidence="2">
        <text>cytidine(34) in elongator tRNA(Met) + acetate + ATP = N(4)-acetylcytidine(34) in elongator tRNA(Met) + AMP + diphosphate</text>
        <dbReference type="Rhea" id="RHEA:58144"/>
        <dbReference type="Rhea" id="RHEA-COMP:10693"/>
        <dbReference type="Rhea" id="RHEA-COMP:10694"/>
        <dbReference type="ChEBI" id="CHEBI:30089"/>
        <dbReference type="ChEBI" id="CHEBI:30616"/>
        <dbReference type="ChEBI" id="CHEBI:33019"/>
        <dbReference type="ChEBI" id="CHEBI:74900"/>
        <dbReference type="ChEBI" id="CHEBI:82748"/>
        <dbReference type="ChEBI" id="CHEBI:456215"/>
    </reaction>
</comment>
<name>A0A9D1ENE0_9FIRM</name>
<evidence type="ECO:0000313" key="4">
    <source>
        <dbReference type="Proteomes" id="UP000823982"/>
    </source>
</evidence>
<evidence type="ECO:0000313" key="3">
    <source>
        <dbReference type="EMBL" id="HIS24127.1"/>
    </source>
</evidence>
<dbReference type="GO" id="GO:0005737">
    <property type="term" value="C:cytoplasm"/>
    <property type="evidence" value="ECO:0007669"/>
    <property type="project" value="UniProtKB-SubCell"/>
</dbReference>
<dbReference type="EC" id="6.3.4.-" evidence="2"/>
<dbReference type="SUPFAM" id="SSF52374">
    <property type="entry name" value="Nucleotidylyl transferase"/>
    <property type="match status" value="1"/>
</dbReference>
<protein>
    <recommendedName>
        <fullName evidence="2">tRNA(Met) cytidine acetate ligase</fullName>
        <ecNumber evidence="2">6.3.4.-</ecNumber>
    </recommendedName>
</protein>
<feature type="binding site" evidence="2">
    <location>
        <position position="158"/>
    </location>
    <ligand>
        <name>ATP</name>
        <dbReference type="ChEBI" id="CHEBI:30616"/>
    </ligand>
</feature>
<comment type="caution">
    <text evidence="2">Lacks conserved residue(s) required for the propagation of feature annotation.</text>
</comment>
<comment type="caution">
    <text evidence="3">The sequence shown here is derived from an EMBL/GenBank/DDBJ whole genome shotgun (WGS) entry which is preliminary data.</text>
</comment>
<keyword evidence="2" id="KW-0963">Cytoplasm</keyword>
<evidence type="ECO:0000256" key="1">
    <source>
        <dbReference type="ARBA" id="ARBA00022694"/>
    </source>
</evidence>
<keyword evidence="2" id="KW-0694">RNA-binding</keyword>
<dbReference type="Gene3D" id="3.40.50.620">
    <property type="entry name" value="HUPs"/>
    <property type="match status" value="1"/>
</dbReference>
<dbReference type="PANTHER" id="PTHR37825">
    <property type="entry name" value="TRNA(MET) CYTIDINE ACETATE LIGASE"/>
    <property type="match status" value="1"/>
</dbReference>
<keyword evidence="2" id="KW-0547">Nucleotide-binding</keyword>
<evidence type="ECO:0000256" key="2">
    <source>
        <dbReference type="HAMAP-Rule" id="MF_01539"/>
    </source>
</evidence>
<dbReference type="HAMAP" id="MF_01539">
    <property type="entry name" value="TmcAL"/>
    <property type="match status" value="1"/>
</dbReference>
<organism evidence="3 4">
    <name type="scientific">Candidatus Faeciplasma gallinarum</name>
    <dbReference type="NCBI Taxonomy" id="2840799"/>
    <lineage>
        <taxon>Bacteria</taxon>
        <taxon>Bacillati</taxon>
        <taxon>Bacillota</taxon>
        <taxon>Clostridia</taxon>
        <taxon>Eubacteriales</taxon>
        <taxon>Oscillospiraceae</taxon>
        <taxon>Oscillospiraceae incertae sedis</taxon>
        <taxon>Candidatus Faeciplasma</taxon>
    </lineage>
</organism>
<accession>A0A9D1ENE0</accession>
<reference evidence="3" key="1">
    <citation type="submission" date="2020-10" db="EMBL/GenBank/DDBJ databases">
        <authorList>
            <person name="Gilroy R."/>
        </authorList>
    </citation>
    <scope>NUCLEOTIDE SEQUENCE</scope>
    <source>
        <strain evidence="3">CHK157-1446</strain>
    </source>
</reference>
<dbReference type="GO" id="GO:0006400">
    <property type="term" value="P:tRNA modification"/>
    <property type="evidence" value="ECO:0007669"/>
    <property type="project" value="UniProtKB-UniRule"/>
</dbReference>
<comment type="function">
    <text evidence="2">Catalyzes the formation of N(4)-acetylcytidine (ac(4)C) at the wobble position of elongator tRNA(Met), using acetate and ATP as substrates. First activates an acetate ion to form acetyladenylate (Ac-AMP) and then transfers the acetyl group to tRNA to form ac(4)C34.</text>
</comment>
<dbReference type="InterPro" id="IPR008513">
    <property type="entry name" value="tRNA(Met)_cyd_acetate_ligase"/>
</dbReference>
<dbReference type="InterPro" id="IPR014729">
    <property type="entry name" value="Rossmann-like_a/b/a_fold"/>
</dbReference>